<dbReference type="Pfam" id="PF13283">
    <property type="entry name" value="NfrA_C"/>
    <property type="match status" value="1"/>
</dbReference>
<evidence type="ECO:0000313" key="4">
    <source>
        <dbReference type="Proteomes" id="UP000036338"/>
    </source>
</evidence>
<organism evidence="3 4">
    <name type="scientific">Burkholderia cepacia</name>
    <name type="common">Pseudomonas cepacia</name>
    <dbReference type="NCBI Taxonomy" id="292"/>
    <lineage>
        <taxon>Bacteria</taxon>
        <taxon>Pseudomonadati</taxon>
        <taxon>Pseudomonadota</taxon>
        <taxon>Betaproteobacteria</taxon>
        <taxon>Burkholderiales</taxon>
        <taxon>Burkholderiaceae</taxon>
        <taxon>Burkholderia</taxon>
        <taxon>Burkholderia cepacia complex</taxon>
    </lineage>
</organism>
<feature type="domain" description="Bacteriophage N4 adsorption protein A C-terminal" evidence="2">
    <location>
        <begin position="389"/>
        <end position="559"/>
    </location>
</feature>
<reference evidence="3 4" key="1">
    <citation type="submission" date="2015-05" db="EMBL/GenBank/DDBJ databases">
        <title>Draft genome of Burkholderia cepacia LK29.</title>
        <authorList>
            <person name="Chan X.Y."/>
        </authorList>
    </citation>
    <scope>NUCLEOTIDE SEQUENCE [LARGE SCALE GENOMIC DNA]</scope>
    <source>
        <strain evidence="3 4">LK29</strain>
    </source>
</reference>
<accession>A0A0J5WDV5</accession>
<dbReference type="InterPro" id="IPR011990">
    <property type="entry name" value="TPR-like_helical_dom_sf"/>
</dbReference>
<dbReference type="Proteomes" id="UP000036338">
    <property type="component" value="Unassembled WGS sequence"/>
</dbReference>
<sequence>MKRSRLPIPAGLSRCIRLSALALAVSLAWQGPAYATQPLTRNAYRLADSAYKAISAGDLPRAEDYARRALKIQPGSEQLGLLLLDVYKREGRIDEADAMVESLRVRFPKSAAVMAEHGYLAQRQQRYDVACSDFSAAVATGKWSKEQQRNLRLAWSDSALAAKRPHEAGVALAPLADEQSAVVQLRIAQLSLMSGDRDSAIRVANLAASDATTDGERKMAESIVTQAQQPEQSPETPVDNTAQQKLQQAYDLLREHKDREALDAFQEGFDGGAGNAMNYADAGYAAKRIGLNEQSVQLFEHSLDADEDEHKFDAQHKFGYRREVEQLQRTWGFVLSAPYQSAAFGPQGTISVLQPGIEAYWQPPKIGYQNGRILQFFLRGYGTAYDGTGNVTGMPTVQGSVGVRYKPIPDQNVVLTAERLFHVGSLSMTDWLMRLGYSSEAGTDLQVTEPSWRSWQAYVEGAYFIKAGRYIIYSELRYGHTWRLTAISDRLTVYPHAAVAGDHDNRELDKTAIGAGPGVQFRYWFREGKYSAPASYLDVTVQYRFPLTSAARARGLVVRATLWF</sequence>
<dbReference type="PATRIC" id="fig|292.27.peg.8516"/>
<gene>
    <name evidence="3" type="ORF">VL15_36895</name>
</gene>
<keyword evidence="1" id="KW-0732">Signal</keyword>
<dbReference type="Pfam" id="PF14559">
    <property type="entry name" value="TPR_19"/>
    <property type="match status" value="1"/>
</dbReference>
<comment type="caution">
    <text evidence="3">The sequence shown here is derived from an EMBL/GenBank/DDBJ whole genome shotgun (WGS) entry which is preliminary data.</text>
</comment>
<feature type="signal peptide" evidence="1">
    <location>
        <begin position="1"/>
        <end position="35"/>
    </location>
</feature>
<protein>
    <recommendedName>
        <fullName evidence="2">Bacteriophage N4 adsorption protein A C-terminal domain-containing protein</fullName>
    </recommendedName>
</protein>
<dbReference type="SUPFAM" id="SSF48452">
    <property type="entry name" value="TPR-like"/>
    <property type="match status" value="1"/>
</dbReference>
<feature type="chain" id="PRO_5005266292" description="Bacteriophage N4 adsorption protein A C-terminal domain-containing protein" evidence="1">
    <location>
        <begin position="36"/>
        <end position="564"/>
    </location>
</feature>
<dbReference type="RefSeq" id="WP_048251769.1">
    <property type="nucleotide sequence ID" value="NZ_LDWR01000089.1"/>
</dbReference>
<evidence type="ECO:0000256" key="1">
    <source>
        <dbReference type="SAM" id="SignalP"/>
    </source>
</evidence>
<proteinExistence type="predicted"/>
<dbReference type="EMBL" id="LDWR01000089">
    <property type="protein sequence ID" value="KML45210.1"/>
    <property type="molecule type" value="Genomic_DNA"/>
</dbReference>
<dbReference type="Gene3D" id="1.25.40.10">
    <property type="entry name" value="Tetratricopeptide repeat domain"/>
    <property type="match status" value="1"/>
</dbReference>
<name>A0A0J5WDV5_BURCE</name>
<dbReference type="InterPro" id="IPR025137">
    <property type="entry name" value="NfrA_C"/>
</dbReference>
<evidence type="ECO:0000313" key="3">
    <source>
        <dbReference type="EMBL" id="KML45210.1"/>
    </source>
</evidence>
<evidence type="ECO:0000259" key="2">
    <source>
        <dbReference type="Pfam" id="PF13283"/>
    </source>
</evidence>
<dbReference type="AlphaFoldDB" id="A0A0J5WDV5"/>